<keyword evidence="5" id="KW-0472">Membrane</keyword>
<feature type="active site" description="Proton acceptor" evidence="3">
    <location>
        <position position="158"/>
    </location>
</feature>
<keyword evidence="5" id="KW-1133">Transmembrane helix</keyword>
<dbReference type="GO" id="GO:0005524">
    <property type="term" value="F:ATP binding"/>
    <property type="evidence" value="ECO:0007669"/>
    <property type="project" value="UniProtKB-KW"/>
</dbReference>
<dbReference type="GO" id="GO:0004382">
    <property type="term" value="F:GDP phosphatase activity"/>
    <property type="evidence" value="ECO:0007669"/>
    <property type="project" value="TreeGrafter"/>
</dbReference>
<dbReference type="PANTHER" id="PTHR11782:SF83">
    <property type="entry name" value="GUANOSINE-DIPHOSPHATASE"/>
    <property type="match status" value="1"/>
</dbReference>
<dbReference type="Proteomes" id="UP001497382">
    <property type="component" value="Unassembled WGS sequence"/>
</dbReference>
<dbReference type="Gene3D" id="3.30.420.40">
    <property type="match status" value="1"/>
</dbReference>
<evidence type="ECO:0000313" key="7">
    <source>
        <dbReference type="Proteomes" id="UP001497382"/>
    </source>
</evidence>
<dbReference type="GO" id="GO:0045134">
    <property type="term" value="F:UDP phosphatase activity"/>
    <property type="evidence" value="ECO:0007669"/>
    <property type="project" value="TreeGrafter"/>
</dbReference>
<name>A0AAV1ZDF2_9ARAC</name>
<dbReference type="Gene3D" id="3.30.420.150">
    <property type="entry name" value="Exopolyphosphatase. Domain 2"/>
    <property type="match status" value="1"/>
</dbReference>
<protein>
    <submittedName>
        <fullName evidence="6">Uncharacterized protein</fullName>
    </submittedName>
</protein>
<evidence type="ECO:0000256" key="4">
    <source>
        <dbReference type="PIRSR" id="PIRSR600407-2"/>
    </source>
</evidence>
<keyword evidence="2" id="KW-0378">Hydrolase</keyword>
<gene>
    <name evidence="6" type="ORF">LARSCL_LOCUS4901</name>
</gene>
<accession>A0AAV1ZDF2</accession>
<organism evidence="6 7">
    <name type="scientific">Larinioides sclopetarius</name>
    <dbReference type="NCBI Taxonomy" id="280406"/>
    <lineage>
        <taxon>Eukaryota</taxon>
        <taxon>Metazoa</taxon>
        <taxon>Ecdysozoa</taxon>
        <taxon>Arthropoda</taxon>
        <taxon>Chelicerata</taxon>
        <taxon>Arachnida</taxon>
        <taxon>Araneae</taxon>
        <taxon>Araneomorphae</taxon>
        <taxon>Entelegynae</taxon>
        <taxon>Araneoidea</taxon>
        <taxon>Araneidae</taxon>
        <taxon>Larinioides</taxon>
    </lineage>
</organism>
<proteinExistence type="inferred from homology"/>
<comment type="caution">
    <text evidence="6">The sequence shown here is derived from an EMBL/GenBank/DDBJ whole genome shotgun (WGS) entry which is preliminary data.</text>
</comment>
<sequence length="492" mass="54579">MKRSILVALGAIILGVIGILTVSLLYGLTGGKFPYDYGVVLDAGSSKTNTIAYKWPGNKEKGTGCVTQDTTCLAPGGIAEMDPLKLDTVINCAKDVTNHIEERSRPRTPLYFAATAGMRLLGLSNMSRVHDILIHLNNELDDTGLSVKAIEIISGVDEGIYGWISANFLQQTLEIPQRTKPWIPTTLGALDMGGASMQISYALPEYVEGSTNVKQLKLYGQTHNVFSHSHLCFGRDEAHRRYRYLLVKDVTMLEIEDPCYPRGANYTITGADLLKRPCTNSTSLTVPDYLLKRTYTFMGKSSPDECKAAVASLIDTDLCRKTGFKECFERLENIPDNQKYLAFATYFYLTDFLNITQASLSEYENAMQTFCSKDANQVRSTSKDKYAFNHCFTAKYVYEVLINGYGFKSSTWKNLEFVKNIGGKDVGWVLGYMINATNLIPEQARTPKALSPTALGASLVLFIVLVVGTVFYLLNSYRKANKNINKATYGQS</sequence>
<reference evidence="6 7" key="1">
    <citation type="submission" date="2024-04" db="EMBL/GenBank/DDBJ databases">
        <authorList>
            <person name="Rising A."/>
            <person name="Reimegard J."/>
            <person name="Sonavane S."/>
            <person name="Akerstrom W."/>
            <person name="Nylinder S."/>
            <person name="Hedman E."/>
            <person name="Kallberg Y."/>
        </authorList>
    </citation>
    <scope>NUCLEOTIDE SEQUENCE [LARGE SCALE GENOMIC DNA]</scope>
</reference>
<evidence type="ECO:0000256" key="3">
    <source>
        <dbReference type="PIRSR" id="PIRSR600407-1"/>
    </source>
</evidence>
<dbReference type="GO" id="GO:0009134">
    <property type="term" value="P:nucleoside diphosphate catabolic process"/>
    <property type="evidence" value="ECO:0007669"/>
    <property type="project" value="TreeGrafter"/>
</dbReference>
<evidence type="ECO:0000256" key="5">
    <source>
        <dbReference type="SAM" id="Phobius"/>
    </source>
</evidence>
<keyword evidence="5" id="KW-0812">Transmembrane</keyword>
<keyword evidence="7" id="KW-1185">Reference proteome</keyword>
<dbReference type="GO" id="GO:0005886">
    <property type="term" value="C:plasma membrane"/>
    <property type="evidence" value="ECO:0007669"/>
    <property type="project" value="TreeGrafter"/>
</dbReference>
<dbReference type="Pfam" id="PF01150">
    <property type="entry name" value="GDA1_CD39"/>
    <property type="match status" value="1"/>
</dbReference>
<dbReference type="PANTHER" id="PTHR11782">
    <property type="entry name" value="ADENOSINE/GUANOSINE DIPHOSPHATASE"/>
    <property type="match status" value="1"/>
</dbReference>
<dbReference type="GO" id="GO:0017111">
    <property type="term" value="F:ribonucleoside triphosphate phosphatase activity"/>
    <property type="evidence" value="ECO:0007669"/>
    <property type="project" value="TreeGrafter"/>
</dbReference>
<dbReference type="EMBL" id="CAXIEN010000043">
    <property type="protein sequence ID" value="CAL1269736.1"/>
    <property type="molecule type" value="Genomic_DNA"/>
</dbReference>
<dbReference type="AlphaFoldDB" id="A0AAV1ZDF2"/>
<evidence type="ECO:0000313" key="6">
    <source>
        <dbReference type="EMBL" id="CAL1269736.1"/>
    </source>
</evidence>
<keyword evidence="4" id="KW-0067">ATP-binding</keyword>
<comment type="similarity">
    <text evidence="1">Belongs to the GDA1/CD39 NTPase family.</text>
</comment>
<feature type="transmembrane region" description="Helical" evidence="5">
    <location>
        <begin position="7"/>
        <end position="28"/>
    </location>
</feature>
<feature type="transmembrane region" description="Helical" evidence="5">
    <location>
        <begin position="454"/>
        <end position="474"/>
    </location>
</feature>
<feature type="binding site" evidence="4">
    <location>
        <begin position="194"/>
        <end position="198"/>
    </location>
    <ligand>
        <name>ATP</name>
        <dbReference type="ChEBI" id="CHEBI:30616"/>
    </ligand>
</feature>
<dbReference type="InterPro" id="IPR000407">
    <property type="entry name" value="GDA1_CD39_NTPase"/>
</dbReference>
<evidence type="ECO:0000256" key="1">
    <source>
        <dbReference type="ARBA" id="ARBA00009283"/>
    </source>
</evidence>
<evidence type="ECO:0000256" key="2">
    <source>
        <dbReference type="ARBA" id="ARBA00022801"/>
    </source>
</evidence>
<keyword evidence="4" id="KW-0547">Nucleotide-binding</keyword>